<evidence type="ECO:0000313" key="2">
    <source>
        <dbReference type="Proteomes" id="UP000177583"/>
    </source>
</evidence>
<sequence>MHQYIEAVRTELEIAAGAESYLAGALFMRLQNSLAYEDDGEERLHHRDGYELVQHKAINCLKTPHDFDLNQEVLSWQAALLRHATKEFYHWWIQYKNQKFQGPDFFADGEGCMAIESACEKIGGNPTENFTLILEIEHLLVKLTTGPGKMLSELKRFWEFKRINQSAQNNPFTVKRIQVEQAGTQIAKIMGVFLEIAGRFEKNAKKVAGAHHLMWMNAALELKAMSAFLTAFLDYLPSDNLEAGLSGWLHSLFPARLEDNTPNPLCQSELHHQVHLKMTQATQMLLLHVLKKEPVFEQRDAIMIPFVLEQLEAIKRTSLLGASSVQLAQEQVR</sequence>
<dbReference type="EMBL" id="MFNF01000001">
    <property type="protein sequence ID" value="OGH04682.1"/>
    <property type="molecule type" value="Genomic_DNA"/>
</dbReference>
<gene>
    <name evidence="1" type="ORF">A2557_06740</name>
</gene>
<dbReference type="AlphaFoldDB" id="A0A1F6H2V3"/>
<name>A0A1F6H2V3_9PROT</name>
<protein>
    <submittedName>
        <fullName evidence="1">Uncharacterized protein</fullName>
    </submittedName>
</protein>
<comment type="caution">
    <text evidence="1">The sequence shown here is derived from an EMBL/GenBank/DDBJ whole genome shotgun (WGS) entry which is preliminary data.</text>
</comment>
<dbReference type="Proteomes" id="UP000177583">
    <property type="component" value="Unassembled WGS sequence"/>
</dbReference>
<reference evidence="1 2" key="1">
    <citation type="journal article" date="2016" name="Nat. Commun.">
        <title>Thousands of microbial genomes shed light on interconnected biogeochemical processes in an aquifer system.</title>
        <authorList>
            <person name="Anantharaman K."/>
            <person name="Brown C.T."/>
            <person name="Hug L.A."/>
            <person name="Sharon I."/>
            <person name="Castelle C.J."/>
            <person name="Probst A.J."/>
            <person name="Thomas B.C."/>
            <person name="Singh A."/>
            <person name="Wilkins M.J."/>
            <person name="Karaoz U."/>
            <person name="Brodie E.L."/>
            <person name="Williams K.H."/>
            <person name="Hubbard S.S."/>
            <person name="Banfield J.F."/>
        </authorList>
    </citation>
    <scope>NUCLEOTIDE SEQUENCE [LARGE SCALE GENOMIC DNA]</scope>
</reference>
<organism evidence="1 2">
    <name type="scientific">Candidatus Lambdaproteobacteria bacterium RIFOXYD2_FULL_56_26</name>
    <dbReference type="NCBI Taxonomy" id="1817773"/>
    <lineage>
        <taxon>Bacteria</taxon>
        <taxon>Pseudomonadati</taxon>
        <taxon>Pseudomonadota</taxon>
        <taxon>Candidatus Lambdaproteobacteria</taxon>
    </lineage>
</organism>
<accession>A0A1F6H2V3</accession>
<proteinExistence type="predicted"/>
<evidence type="ECO:0000313" key="1">
    <source>
        <dbReference type="EMBL" id="OGH04682.1"/>
    </source>
</evidence>